<dbReference type="GO" id="GO:0043565">
    <property type="term" value="F:sequence-specific DNA binding"/>
    <property type="evidence" value="ECO:0007669"/>
    <property type="project" value="InterPro"/>
</dbReference>
<dbReference type="SMART" id="SM00342">
    <property type="entry name" value="HTH_ARAC"/>
    <property type="match status" value="1"/>
</dbReference>
<dbReference type="Proteomes" id="UP000286402">
    <property type="component" value="Unassembled WGS sequence"/>
</dbReference>
<accession>A0A420FWT2</accession>
<organism evidence="2 3">
    <name type="scientific">Sphingobacterium siyangense</name>
    <dbReference type="NCBI Taxonomy" id="459529"/>
    <lineage>
        <taxon>Bacteria</taxon>
        <taxon>Pseudomonadati</taxon>
        <taxon>Bacteroidota</taxon>
        <taxon>Sphingobacteriia</taxon>
        <taxon>Sphingobacteriales</taxon>
        <taxon>Sphingobacteriaceae</taxon>
        <taxon>Sphingobacterium</taxon>
    </lineage>
</organism>
<feature type="domain" description="HTH araC/xylS-type" evidence="1">
    <location>
        <begin position="142"/>
        <end position="234"/>
    </location>
</feature>
<dbReference type="InterPro" id="IPR046532">
    <property type="entry name" value="DUF6597"/>
</dbReference>
<dbReference type="AlphaFoldDB" id="A0A420FWT2"/>
<evidence type="ECO:0000313" key="2">
    <source>
        <dbReference type="EMBL" id="RKF37373.1"/>
    </source>
</evidence>
<sequence length="248" mass="28832">MNFSATYYQPDDDISTFVSTYWLVENSGNKNNITSIPDAFFELVLSKDEDNEFEIWLLGLGTVFEDNKEMPATKMFGISFKLIASEYIFGQPIADIKNSAKKLPEGFWGFDENDLQDITQLIEKVNNKIKESIPGIIDLRKKRLFEILYQSKGAISVKELAEQSCWSSRQINRYFNHQFDISLKSYCNILRFRSSFEHLKKGKLFPEQNFSDQAHFIREVKKLSGVSPKKISKNENDRFIQFSTKPKK</sequence>
<proteinExistence type="predicted"/>
<dbReference type="GO" id="GO:0003700">
    <property type="term" value="F:DNA-binding transcription factor activity"/>
    <property type="evidence" value="ECO:0007669"/>
    <property type="project" value="InterPro"/>
</dbReference>
<dbReference type="Gene3D" id="1.10.10.60">
    <property type="entry name" value="Homeodomain-like"/>
    <property type="match status" value="1"/>
</dbReference>
<evidence type="ECO:0000313" key="3">
    <source>
        <dbReference type="Proteomes" id="UP000286402"/>
    </source>
</evidence>
<reference evidence="2 3" key="1">
    <citation type="submission" date="2016-07" db="EMBL/GenBank/DDBJ databases">
        <title>Genome analysis of Sphingobacterium siyangense T12B17.</title>
        <authorList>
            <person name="Xu D."/>
            <person name="Su Y."/>
            <person name="Zheng S."/>
        </authorList>
    </citation>
    <scope>NUCLEOTIDE SEQUENCE [LARGE SCALE GENOMIC DNA]</scope>
    <source>
        <strain evidence="2 3">T12B17</strain>
    </source>
</reference>
<evidence type="ECO:0000259" key="1">
    <source>
        <dbReference type="PROSITE" id="PS01124"/>
    </source>
</evidence>
<keyword evidence="3" id="KW-1185">Reference proteome</keyword>
<comment type="caution">
    <text evidence="2">The sequence shown here is derived from an EMBL/GenBank/DDBJ whole genome shotgun (WGS) entry which is preliminary data.</text>
</comment>
<protein>
    <submittedName>
        <fullName evidence="2">Transcriptional regulator</fullName>
    </submittedName>
</protein>
<name>A0A420FWT2_9SPHI</name>
<dbReference type="InterPro" id="IPR018060">
    <property type="entry name" value="HTH_AraC"/>
</dbReference>
<dbReference type="EMBL" id="MCAQ01000012">
    <property type="protein sequence ID" value="RKF37373.1"/>
    <property type="molecule type" value="Genomic_DNA"/>
</dbReference>
<gene>
    <name evidence="2" type="ORF">BCY89_03995</name>
</gene>
<dbReference type="Pfam" id="PF20240">
    <property type="entry name" value="DUF6597"/>
    <property type="match status" value="1"/>
</dbReference>
<dbReference type="PROSITE" id="PS01124">
    <property type="entry name" value="HTH_ARAC_FAMILY_2"/>
    <property type="match status" value="1"/>
</dbReference>